<keyword evidence="7" id="KW-1185">Reference proteome</keyword>
<gene>
    <name evidence="6" type="ORF">SAMN04488007_3225</name>
</gene>
<keyword evidence="3 6" id="KW-0808">Transferase</keyword>
<evidence type="ECO:0000256" key="2">
    <source>
        <dbReference type="ARBA" id="ARBA00022603"/>
    </source>
</evidence>
<dbReference type="PANTHER" id="PTHR43191:SF2">
    <property type="entry name" value="RRNA METHYLTRANSFERASE 3, MITOCHONDRIAL"/>
    <property type="match status" value="1"/>
</dbReference>
<feature type="domain" description="MRM3-like substrate binding" evidence="5">
    <location>
        <begin position="12"/>
        <end position="101"/>
    </location>
</feature>
<dbReference type="Pfam" id="PF00588">
    <property type="entry name" value="SpoU_methylase"/>
    <property type="match status" value="1"/>
</dbReference>
<dbReference type="InterPro" id="IPR051259">
    <property type="entry name" value="rRNA_Methyltransferase"/>
</dbReference>
<dbReference type="GO" id="GO:0003723">
    <property type="term" value="F:RNA binding"/>
    <property type="evidence" value="ECO:0007669"/>
    <property type="project" value="InterPro"/>
</dbReference>
<evidence type="ECO:0000313" key="6">
    <source>
        <dbReference type="EMBL" id="SHK56301.1"/>
    </source>
</evidence>
<evidence type="ECO:0000259" key="4">
    <source>
        <dbReference type="Pfam" id="PF00588"/>
    </source>
</evidence>
<keyword evidence="2 6" id="KW-0489">Methyltransferase</keyword>
<evidence type="ECO:0000313" key="7">
    <source>
        <dbReference type="Proteomes" id="UP000184314"/>
    </source>
</evidence>
<dbReference type="Gene3D" id="3.30.1330.30">
    <property type="match status" value="1"/>
</dbReference>
<dbReference type="GO" id="GO:0006396">
    <property type="term" value="P:RNA processing"/>
    <property type="evidence" value="ECO:0007669"/>
    <property type="project" value="InterPro"/>
</dbReference>
<dbReference type="InterPro" id="IPR053888">
    <property type="entry name" value="MRM3-like_sub_bind"/>
</dbReference>
<dbReference type="SUPFAM" id="SSF55315">
    <property type="entry name" value="L30e-like"/>
    <property type="match status" value="1"/>
</dbReference>
<evidence type="ECO:0000256" key="1">
    <source>
        <dbReference type="ARBA" id="ARBA00007228"/>
    </source>
</evidence>
<dbReference type="SUPFAM" id="SSF75217">
    <property type="entry name" value="alpha/beta knot"/>
    <property type="match status" value="1"/>
</dbReference>
<dbReference type="EMBL" id="FQZX01000003">
    <property type="protein sequence ID" value="SHK56301.1"/>
    <property type="molecule type" value="Genomic_DNA"/>
</dbReference>
<dbReference type="Gene3D" id="3.40.1280.10">
    <property type="match status" value="1"/>
</dbReference>
<name>A0A1M6TH16_9FLAO</name>
<feature type="domain" description="tRNA/rRNA methyltransferase SpoU type" evidence="4">
    <location>
        <begin position="121"/>
        <end position="259"/>
    </location>
</feature>
<reference evidence="7" key="1">
    <citation type="submission" date="2016-11" db="EMBL/GenBank/DDBJ databases">
        <authorList>
            <person name="Varghese N."/>
            <person name="Submissions S."/>
        </authorList>
    </citation>
    <scope>NUCLEOTIDE SEQUENCE [LARGE SCALE GENOMIC DNA]</scope>
    <source>
        <strain evidence="7">DSM 16478</strain>
    </source>
</reference>
<dbReference type="AlphaFoldDB" id="A0A1M6TH16"/>
<dbReference type="Proteomes" id="UP000184314">
    <property type="component" value="Unassembled WGS sequence"/>
</dbReference>
<dbReference type="Pfam" id="PF22435">
    <property type="entry name" value="MRM3-like_sub_bind"/>
    <property type="match status" value="1"/>
</dbReference>
<proteinExistence type="inferred from homology"/>
<sequence length="270" mass="29778">MQATKHISSAQNPLIKKILLLKEKSRERKKTGLFILEGLLELQLSIGAQYEIETVLYCEDILESSESSGILKSFHSDQLISVTTEIYKKLAYRDTTEGVIAIAKSKDHQLSTLKFETKNPLILIAEAPEKPGNIGALLRTADAANLDAVLIANPKTDLYNPNIIRSSVGCLFSRNVKMGSTTEIISYLKKEGFQIFCAALSASKDYTTVNFTAPTAIVVGTEHSGLSEEWLKNSTQNIIIPMEGQIDSMNVSVSAAILIFEAKRQRKINK</sequence>
<dbReference type="GO" id="GO:0032259">
    <property type="term" value="P:methylation"/>
    <property type="evidence" value="ECO:0007669"/>
    <property type="project" value="UniProtKB-KW"/>
</dbReference>
<evidence type="ECO:0000256" key="3">
    <source>
        <dbReference type="ARBA" id="ARBA00022679"/>
    </source>
</evidence>
<accession>A0A1M6TH16</accession>
<dbReference type="InterPro" id="IPR001537">
    <property type="entry name" value="SpoU_MeTrfase"/>
</dbReference>
<dbReference type="STRING" id="228958.SAMN04488007_3225"/>
<dbReference type="InterPro" id="IPR029026">
    <property type="entry name" value="tRNA_m1G_MTases_N"/>
</dbReference>
<organism evidence="6 7">
    <name type="scientific">Maribacter aquivivus</name>
    <dbReference type="NCBI Taxonomy" id="228958"/>
    <lineage>
        <taxon>Bacteria</taxon>
        <taxon>Pseudomonadati</taxon>
        <taxon>Bacteroidota</taxon>
        <taxon>Flavobacteriia</taxon>
        <taxon>Flavobacteriales</taxon>
        <taxon>Flavobacteriaceae</taxon>
        <taxon>Maribacter</taxon>
    </lineage>
</organism>
<dbReference type="GO" id="GO:0008173">
    <property type="term" value="F:RNA methyltransferase activity"/>
    <property type="evidence" value="ECO:0007669"/>
    <property type="project" value="InterPro"/>
</dbReference>
<comment type="similarity">
    <text evidence="1">Belongs to the class IV-like SAM-binding methyltransferase superfamily. RNA methyltransferase TrmH family.</text>
</comment>
<protein>
    <submittedName>
        <fullName evidence="6">RNA methyltransferase, TrmH family</fullName>
    </submittedName>
</protein>
<dbReference type="RefSeq" id="WP_073246100.1">
    <property type="nucleotide sequence ID" value="NZ_FQZX01000003.1"/>
</dbReference>
<dbReference type="PANTHER" id="PTHR43191">
    <property type="entry name" value="RRNA METHYLTRANSFERASE 3"/>
    <property type="match status" value="1"/>
</dbReference>
<dbReference type="OrthoDB" id="9794400at2"/>
<evidence type="ECO:0000259" key="5">
    <source>
        <dbReference type="Pfam" id="PF22435"/>
    </source>
</evidence>
<dbReference type="InterPro" id="IPR029064">
    <property type="entry name" value="Ribosomal_eL30-like_sf"/>
</dbReference>
<dbReference type="CDD" id="cd18104">
    <property type="entry name" value="SpoU-like_RNA-MTase"/>
    <property type="match status" value="1"/>
</dbReference>
<dbReference type="InterPro" id="IPR029028">
    <property type="entry name" value="Alpha/beta_knot_MTases"/>
</dbReference>